<dbReference type="CDD" id="cd16936">
    <property type="entry name" value="HATPase_RsbW-like"/>
    <property type="match status" value="1"/>
</dbReference>
<dbReference type="PANTHER" id="PTHR35526">
    <property type="entry name" value="ANTI-SIGMA-F FACTOR RSBW-RELATED"/>
    <property type="match status" value="1"/>
</dbReference>
<dbReference type="InterPro" id="IPR003594">
    <property type="entry name" value="HATPase_dom"/>
</dbReference>
<dbReference type="Gene3D" id="3.30.565.10">
    <property type="entry name" value="Histidine kinase-like ATPase, C-terminal domain"/>
    <property type="match status" value="1"/>
</dbReference>
<dbReference type="InterPro" id="IPR036890">
    <property type="entry name" value="HATPase_C_sf"/>
</dbReference>
<dbReference type="PANTHER" id="PTHR35526:SF3">
    <property type="entry name" value="ANTI-SIGMA-F FACTOR RSBW"/>
    <property type="match status" value="1"/>
</dbReference>
<dbReference type="InterPro" id="IPR050267">
    <property type="entry name" value="Anti-sigma-factor_SerPK"/>
</dbReference>
<dbReference type="Proteomes" id="UP001501442">
    <property type="component" value="Unassembled WGS sequence"/>
</dbReference>
<protein>
    <recommendedName>
        <fullName evidence="2">Histidine kinase/HSP90-like ATPase domain-containing protein</fullName>
    </recommendedName>
</protein>
<keyword evidence="4" id="KW-1185">Reference proteome</keyword>
<reference evidence="4" key="1">
    <citation type="journal article" date="2019" name="Int. J. Syst. Evol. Microbiol.">
        <title>The Global Catalogue of Microorganisms (GCM) 10K type strain sequencing project: providing services to taxonomists for standard genome sequencing and annotation.</title>
        <authorList>
            <consortium name="The Broad Institute Genomics Platform"/>
            <consortium name="The Broad Institute Genome Sequencing Center for Infectious Disease"/>
            <person name="Wu L."/>
            <person name="Ma J."/>
        </authorList>
    </citation>
    <scope>NUCLEOTIDE SEQUENCE [LARGE SCALE GENOMIC DNA]</scope>
    <source>
        <strain evidence="4">JCM 17939</strain>
    </source>
</reference>
<keyword evidence="1" id="KW-0723">Serine/threonine-protein kinase</keyword>
<comment type="caution">
    <text evidence="3">The sequence shown here is derived from an EMBL/GenBank/DDBJ whole genome shotgun (WGS) entry which is preliminary data.</text>
</comment>
<evidence type="ECO:0000313" key="4">
    <source>
        <dbReference type="Proteomes" id="UP001501442"/>
    </source>
</evidence>
<evidence type="ECO:0000256" key="1">
    <source>
        <dbReference type="ARBA" id="ARBA00022527"/>
    </source>
</evidence>
<accession>A0ABP8U278</accession>
<keyword evidence="1" id="KW-0808">Transferase</keyword>
<proteinExistence type="predicted"/>
<organism evidence="3 4">
    <name type="scientific">Actinoallomurus vinaceus</name>
    <dbReference type="NCBI Taxonomy" id="1080074"/>
    <lineage>
        <taxon>Bacteria</taxon>
        <taxon>Bacillati</taxon>
        <taxon>Actinomycetota</taxon>
        <taxon>Actinomycetes</taxon>
        <taxon>Streptosporangiales</taxon>
        <taxon>Thermomonosporaceae</taxon>
        <taxon>Actinoallomurus</taxon>
    </lineage>
</organism>
<dbReference type="Pfam" id="PF13581">
    <property type="entry name" value="HATPase_c_2"/>
    <property type="match status" value="1"/>
</dbReference>
<feature type="domain" description="Histidine kinase/HSP90-like ATPase" evidence="2">
    <location>
        <begin position="48"/>
        <end position="151"/>
    </location>
</feature>
<dbReference type="SUPFAM" id="SSF55874">
    <property type="entry name" value="ATPase domain of HSP90 chaperone/DNA topoisomerase II/histidine kinase"/>
    <property type="match status" value="1"/>
</dbReference>
<name>A0ABP8U278_9ACTN</name>
<sequence length="154" mass="16959">MELGAHHRGATDLAADGVFRQQEHDPRRLVAAEDLLAFHTRGDNGSAKVARLAVERRLQDWALPELLDDVRLVTTELVSNAARLGAVFELTISRPGERTVLVEVRDYGDGEPVLRDADPDEEGGRGLFIVQAFATDWGWRAKSDGKTIWARCGG</sequence>
<evidence type="ECO:0000259" key="2">
    <source>
        <dbReference type="Pfam" id="PF13581"/>
    </source>
</evidence>
<evidence type="ECO:0000313" key="3">
    <source>
        <dbReference type="EMBL" id="GAA4620902.1"/>
    </source>
</evidence>
<gene>
    <name evidence="3" type="ORF">GCM10023196_006690</name>
</gene>
<dbReference type="EMBL" id="BAABHK010000001">
    <property type="protein sequence ID" value="GAA4620902.1"/>
    <property type="molecule type" value="Genomic_DNA"/>
</dbReference>
<keyword evidence="1" id="KW-0418">Kinase</keyword>